<evidence type="ECO:0000313" key="3">
    <source>
        <dbReference type="Proteomes" id="UP000813444"/>
    </source>
</evidence>
<evidence type="ECO:0000256" key="1">
    <source>
        <dbReference type="SAM" id="Phobius"/>
    </source>
</evidence>
<proteinExistence type="predicted"/>
<evidence type="ECO:0000313" key="2">
    <source>
        <dbReference type="EMBL" id="KAH7316431.1"/>
    </source>
</evidence>
<dbReference type="EMBL" id="JAGPNK010000008">
    <property type="protein sequence ID" value="KAH7316431.1"/>
    <property type="molecule type" value="Genomic_DNA"/>
</dbReference>
<keyword evidence="1" id="KW-0812">Transmembrane</keyword>
<feature type="transmembrane region" description="Helical" evidence="1">
    <location>
        <begin position="6"/>
        <end position="26"/>
    </location>
</feature>
<accession>A0A8K0SLV7</accession>
<protein>
    <submittedName>
        <fullName evidence="2">Uncharacterized protein</fullName>
    </submittedName>
</protein>
<organism evidence="2 3">
    <name type="scientific">Stachybotrys elegans</name>
    <dbReference type="NCBI Taxonomy" id="80388"/>
    <lineage>
        <taxon>Eukaryota</taxon>
        <taxon>Fungi</taxon>
        <taxon>Dikarya</taxon>
        <taxon>Ascomycota</taxon>
        <taxon>Pezizomycotina</taxon>
        <taxon>Sordariomycetes</taxon>
        <taxon>Hypocreomycetidae</taxon>
        <taxon>Hypocreales</taxon>
        <taxon>Stachybotryaceae</taxon>
        <taxon>Stachybotrys</taxon>
    </lineage>
</organism>
<comment type="caution">
    <text evidence="2">The sequence shown here is derived from an EMBL/GenBank/DDBJ whole genome shotgun (WGS) entry which is preliminary data.</text>
</comment>
<keyword evidence="1" id="KW-0472">Membrane</keyword>
<reference evidence="2" key="1">
    <citation type="journal article" date="2021" name="Nat. Commun.">
        <title>Genetic determinants of endophytism in the Arabidopsis root mycobiome.</title>
        <authorList>
            <person name="Mesny F."/>
            <person name="Miyauchi S."/>
            <person name="Thiergart T."/>
            <person name="Pickel B."/>
            <person name="Atanasova L."/>
            <person name="Karlsson M."/>
            <person name="Huettel B."/>
            <person name="Barry K.W."/>
            <person name="Haridas S."/>
            <person name="Chen C."/>
            <person name="Bauer D."/>
            <person name="Andreopoulos W."/>
            <person name="Pangilinan J."/>
            <person name="LaButti K."/>
            <person name="Riley R."/>
            <person name="Lipzen A."/>
            <person name="Clum A."/>
            <person name="Drula E."/>
            <person name="Henrissat B."/>
            <person name="Kohler A."/>
            <person name="Grigoriev I.V."/>
            <person name="Martin F.M."/>
            <person name="Hacquard S."/>
        </authorList>
    </citation>
    <scope>NUCLEOTIDE SEQUENCE</scope>
    <source>
        <strain evidence="2">MPI-CAGE-CH-0235</strain>
    </source>
</reference>
<keyword evidence="3" id="KW-1185">Reference proteome</keyword>
<sequence>MEGWALAGVAIVLVTEWSLLHLNLLWRGMRTDVSKRDGPYRNTLAGSSKLSGRLSMDWTKATWEASTPAYRTAAASWLDALTIPSALCFCIAIMVLSTARREVEILASTKPPTSRGHGCLRVLLTWPSSLGLI</sequence>
<dbReference type="AlphaFoldDB" id="A0A8K0SLV7"/>
<name>A0A8K0SLV7_9HYPO</name>
<keyword evidence="1" id="KW-1133">Transmembrane helix</keyword>
<dbReference type="Proteomes" id="UP000813444">
    <property type="component" value="Unassembled WGS sequence"/>
</dbReference>
<gene>
    <name evidence="2" type="ORF">B0I35DRAFT_253441</name>
</gene>